<organism evidence="1 2">
    <name type="scientific">Ralstonia phage p2106</name>
    <dbReference type="NCBI Taxonomy" id="2998497"/>
    <lineage>
        <taxon>Viruses</taxon>
        <taxon>Duplodnaviria</taxon>
        <taxon>Heunggongvirae</taxon>
        <taxon>Uroviricota</taxon>
        <taxon>Caudoviricetes</taxon>
        <taxon>Autographivirales</taxon>
        <taxon>Autotranscriptaviridae</taxon>
        <taxon>Serkorvirus</taxon>
        <taxon>Serkorvirus p2106</taxon>
    </lineage>
</organism>
<name>A0AAE9VPQ9_9CAUD</name>
<dbReference type="Proteomes" id="UP001211059">
    <property type="component" value="Segment"/>
</dbReference>
<protein>
    <submittedName>
        <fullName evidence="1">Uncharacterized protein</fullName>
    </submittedName>
</protein>
<accession>A0AAE9VPQ9</accession>
<reference evidence="1" key="1">
    <citation type="submission" date="2022-11" db="EMBL/GenBank/DDBJ databases">
        <authorList>
            <person name="Cui X."/>
            <person name="Liu Q."/>
        </authorList>
    </citation>
    <scope>NUCLEOTIDE SEQUENCE</scope>
</reference>
<dbReference type="InterPro" id="IPR055673">
    <property type="entry name" value="DUF7249"/>
</dbReference>
<dbReference type="EMBL" id="OP947225">
    <property type="protein sequence ID" value="WAX26277.1"/>
    <property type="molecule type" value="Genomic_DNA"/>
</dbReference>
<keyword evidence="2" id="KW-1185">Reference proteome</keyword>
<proteinExistence type="predicted"/>
<evidence type="ECO:0000313" key="1">
    <source>
        <dbReference type="EMBL" id="WAX26277.1"/>
    </source>
</evidence>
<dbReference type="Pfam" id="PF23907">
    <property type="entry name" value="DUF7249"/>
    <property type="match status" value="1"/>
</dbReference>
<sequence>MSEFNGHKNWNHWNVSLWINNDEGLYNMARRALRVYKNKDSAAKAMYEDLVAIGTDKTPDGAPYSVATIRAAMVDM</sequence>
<evidence type="ECO:0000313" key="2">
    <source>
        <dbReference type="Proteomes" id="UP001211059"/>
    </source>
</evidence>